<reference evidence="1 2" key="1">
    <citation type="submission" date="2021-06" db="EMBL/GenBank/DDBJ databases">
        <title>Bacillus sp. RD4P76, an endophyte from a halophyte.</title>
        <authorList>
            <person name="Sun J.-Q."/>
        </authorList>
    </citation>
    <scope>NUCLEOTIDE SEQUENCE [LARGE SCALE GENOMIC DNA]</scope>
    <source>
        <strain evidence="1 2">JCM 17098</strain>
    </source>
</reference>
<accession>A0ABS6JZY1</accession>
<gene>
    <name evidence="1" type="ORF">KS407_22240</name>
</gene>
<organism evidence="1 2">
    <name type="scientific">Evansella alkalicola</name>
    <dbReference type="NCBI Taxonomy" id="745819"/>
    <lineage>
        <taxon>Bacteria</taxon>
        <taxon>Bacillati</taxon>
        <taxon>Bacillota</taxon>
        <taxon>Bacilli</taxon>
        <taxon>Bacillales</taxon>
        <taxon>Bacillaceae</taxon>
        <taxon>Evansella</taxon>
    </lineage>
</organism>
<dbReference type="RefSeq" id="WP_176371353.1">
    <property type="nucleotide sequence ID" value="NZ_JAHQCR010000088.1"/>
</dbReference>
<dbReference type="EMBL" id="JAHQCR010000088">
    <property type="protein sequence ID" value="MBU9724148.1"/>
    <property type="molecule type" value="Genomic_DNA"/>
</dbReference>
<sequence length="47" mass="5387">MIGVAYMQSYVDLTQEDTEAYHKAVEDFLSDVDLISLDQYDNLLKGE</sequence>
<evidence type="ECO:0000313" key="2">
    <source>
        <dbReference type="Proteomes" id="UP000790580"/>
    </source>
</evidence>
<comment type="caution">
    <text evidence="1">The sequence shown here is derived from an EMBL/GenBank/DDBJ whole genome shotgun (WGS) entry which is preliminary data.</text>
</comment>
<proteinExistence type="predicted"/>
<dbReference type="Proteomes" id="UP000790580">
    <property type="component" value="Unassembled WGS sequence"/>
</dbReference>
<evidence type="ECO:0000313" key="1">
    <source>
        <dbReference type="EMBL" id="MBU9724148.1"/>
    </source>
</evidence>
<name>A0ABS6JZY1_9BACI</name>
<protein>
    <submittedName>
        <fullName evidence="1">Uncharacterized protein</fullName>
    </submittedName>
</protein>
<keyword evidence="2" id="KW-1185">Reference proteome</keyword>